<comment type="caution">
    <text evidence="6">The sequence shown here is derived from an EMBL/GenBank/DDBJ whole genome shotgun (WGS) entry which is preliminary data.</text>
</comment>
<evidence type="ECO:0000256" key="1">
    <source>
        <dbReference type="ARBA" id="ARBA00006242"/>
    </source>
</evidence>
<dbReference type="GO" id="GO:0006412">
    <property type="term" value="P:translation"/>
    <property type="evidence" value="ECO:0007669"/>
    <property type="project" value="UniProtKB-UniRule"/>
</dbReference>
<dbReference type="Gene3D" id="3.40.50.10490">
    <property type="entry name" value="Glucose-6-phosphate isomerase like protein, domain 1"/>
    <property type="match status" value="1"/>
</dbReference>
<accession>A0A0G0XKU2</accession>
<dbReference type="HAMAP" id="MF_00291_B">
    <property type="entry name" value="Ribosomal_uS2_B"/>
    <property type="match status" value="1"/>
</dbReference>
<protein>
    <recommendedName>
        <fullName evidence="4 5">Small ribosomal subunit protein uS2</fullName>
    </recommendedName>
</protein>
<reference evidence="6 7" key="1">
    <citation type="journal article" date="2015" name="Nature">
        <title>rRNA introns, odd ribosomes, and small enigmatic genomes across a large radiation of phyla.</title>
        <authorList>
            <person name="Brown C.T."/>
            <person name="Hug L.A."/>
            <person name="Thomas B.C."/>
            <person name="Sharon I."/>
            <person name="Castelle C.J."/>
            <person name="Singh A."/>
            <person name="Wilkins M.J."/>
            <person name="Williams K.H."/>
            <person name="Banfield J.F."/>
        </authorList>
    </citation>
    <scope>NUCLEOTIDE SEQUENCE [LARGE SCALE GENOMIC DNA]</scope>
</reference>
<keyword evidence="3 5" id="KW-0687">Ribonucleoprotein</keyword>
<evidence type="ECO:0000256" key="4">
    <source>
        <dbReference type="ARBA" id="ARBA00035256"/>
    </source>
</evidence>
<dbReference type="InterPro" id="IPR005706">
    <property type="entry name" value="Ribosomal_uS2_bac/mit/plastid"/>
</dbReference>
<sequence>MTEIDTKTEPSVVAEEIIETAESKADIELLKEMIGAGVMYGHTKTKTNPKFKPYIIANRNNVEIIDLAKTVSAIGLAAEFLKNLVKENKMILLVGTQPSASGAIENLAKKFNLPHVKNRWPGGLITNFKSISGRLEYFKKVQADMALGEFDKHTKKERVVINKNIERMRKLFGGLENLTKLPDALLVVDTAIKGHLTAIKEARQLKIPIVSIIDSDDNPDFADYPIPANDHAKMSVDWVMNCLDKQINI</sequence>
<name>A0A0G0XKU2_9BACT</name>
<dbReference type="Pfam" id="PF00318">
    <property type="entry name" value="Ribosomal_S2"/>
    <property type="match status" value="1"/>
</dbReference>
<evidence type="ECO:0000313" key="6">
    <source>
        <dbReference type="EMBL" id="KKS25530.1"/>
    </source>
</evidence>
<evidence type="ECO:0000313" key="7">
    <source>
        <dbReference type="Proteomes" id="UP000034256"/>
    </source>
</evidence>
<dbReference type="PANTHER" id="PTHR12534:SF0">
    <property type="entry name" value="SMALL RIBOSOMAL SUBUNIT PROTEIN US2M"/>
    <property type="match status" value="1"/>
</dbReference>
<dbReference type="EMBL" id="LCCF01000002">
    <property type="protein sequence ID" value="KKS25530.1"/>
    <property type="molecule type" value="Genomic_DNA"/>
</dbReference>
<dbReference type="GO" id="GO:0015935">
    <property type="term" value="C:small ribosomal subunit"/>
    <property type="evidence" value="ECO:0007669"/>
    <property type="project" value="InterPro"/>
</dbReference>
<proteinExistence type="inferred from homology"/>
<dbReference type="PRINTS" id="PR00395">
    <property type="entry name" value="RIBOSOMALS2"/>
</dbReference>
<dbReference type="GO" id="GO:0003735">
    <property type="term" value="F:structural constituent of ribosome"/>
    <property type="evidence" value="ECO:0007669"/>
    <property type="project" value="InterPro"/>
</dbReference>
<dbReference type="InterPro" id="IPR001865">
    <property type="entry name" value="Ribosomal_uS2"/>
</dbReference>
<evidence type="ECO:0000256" key="3">
    <source>
        <dbReference type="ARBA" id="ARBA00023274"/>
    </source>
</evidence>
<dbReference type="CDD" id="cd01425">
    <property type="entry name" value="RPS2"/>
    <property type="match status" value="1"/>
</dbReference>
<gene>
    <name evidence="5" type="primary">rpsB</name>
    <name evidence="6" type="ORF">UU85_C0002G0024</name>
</gene>
<dbReference type="PANTHER" id="PTHR12534">
    <property type="entry name" value="30S RIBOSOMAL PROTEIN S2 PROKARYOTIC AND ORGANELLAR"/>
    <property type="match status" value="1"/>
</dbReference>
<dbReference type="NCBIfam" id="TIGR01011">
    <property type="entry name" value="rpsB_bact"/>
    <property type="match status" value="1"/>
</dbReference>
<dbReference type="Proteomes" id="UP000034256">
    <property type="component" value="Unassembled WGS sequence"/>
</dbReference>
<evidence type="ECO:0000256" key="2">
    <source>
        <dbReference type="ARBA" id="ARBA00022980"/>
    </source>
</evidence>
<evidence type="ECO:0000256" key="5">
    <source>
        <dbReference type="HAMAP-Rule" id="MF_00291"/>
    </source>
</evidence>
<dbReference type="SUPFAM" id="SSF52313">
    <property type="entry name" value="Ribosomal protein S2"/>
    <property type="match status" value="1"/>
</dbReference>
<dbReference type="Gene3D" id="1.10.287.610">
    <property type="entry name" value="Helix hairpin bin"/>
    <property type="match status" value="1"/>
</dbReference>
<dbReference type="InterPro" id="IPR023591">
    <property type="entry name" value="Ribosomal_uS2_flav_dom_sf"/>
</dbReference>
<dbReference type="AlphaFoldDB" id="A0A0G0XKU2"/>
<keyword evidence="2 5" id="KW-0689">Ribosomal protein</keyword>
<comment type="similarity">
    <text evidence="1 5">Belongs to the universal ribosomal protein uS2 family.</text>
</comment>
<organism evidence="6 7">
    <name type="scientific">Candidatus Wolfebacteria bacterium GW2011_GWA2_42_10</name>
    <dbReference type="NCBI Taxonomy" id="1619004"/>
    <lineage>
        <taxon>Bacteria</taxon>
        <taxon>Candidatus Wolfeibacteriota</taxon>
    </lineage>
</organism>